<name>A0A0C3Q2C3_9AGAM</name>
<reference evidence="2" key="2">
    <citation type="submission" date="2015-01" db="EMBL/GenBank/DDBJ databases">
        <title>Evolutionary Origins and Diversification of the Mycorrhizal Mutualists.</title>
        <authorList>
            <consortium name="DOE Joint Genome Institute"/>
            <consortium name="Mycorrhizal Genomics Consortium"/>
            <person name="Kohler A."/>
            <person name="Kuo A."/>
            <person name="Nagy L.G."/>
            <person name="Floudas D."/>
            <person name="Copeland A."/>
            <person name="Barry K.W."/>
            <person name="Cichocki N."/>
            <person name="Veneault-Fourrey C."/>
            <person name="LaButti K."/>
            <person name="Lindquist E.A."/>
            <person name="Lipzen A."/>
            <person name="Lundell T."/>
            <person name="Morin E."/>
            <person name="Murat C."/>
            <person name="Riley R."/>
            <person name="Ohm R."/>
            <person name="Sun H."/>
            <person name="Tunlid A."/>
            <person name="Henrissat B."/>
            <person name="Grigoriev I.V."/>
            <person name="Hibbett D.S."/>
            <person name="Martin F."/>
        </authorList>
    </citation>
    <scope>NUCLEOTIDE SEQUENCE [LARGE SCALE GENOMIC DNA]</scope>
    <source>
        <strain evidence="2">MUT 4182</strain>
    </source>
</reference>
<evidence type="ECO:0000313" key="2">
    <source>
        <dbReference type="Proteomes" id="UP000054248"/>
    </source>
</evidence>
<organism evidence="1 2">
    <name type="scientific">Tulasnella calospora MUT 4182</name>
    <dbReference type="NCBI Taxonomy" id="1051891"/>
    <lineage>
        <taxon>Eukaryota</taxon>
        <taxon>Fungi</taxon>
        <taxon>Dikarya</taxon>
        <taxon>Basidiomycota</taxon>
        <taxon>Agaricomycotina</taxon>
        <taxon>Agaricomycetes</taxon>
        <taxon>Cantharellales</taxon>
        <taxon>Tulasnellaceae</taxon>
        <taxon>Tulasnella</taxon>
    </lineage>
</organism>
<dbReference type="HOGENOM" id="CLU_2544262_0_0_1"/>
<dbReference type="EMBL" id="KN823106">
    <property type="protein sequence ID" value="KIO22570.1"/>
    <property type="molecule type" value="Genomic_DNA"/>
</dbReference>
<dbReference type="Proteomes" id="UP000054248">
    <property type="component" value="Unassembled WGS sequence"/>
</dbReference>
<protein>
    <submittedName>
        <fullName evidence="1">Uncharacterized protein</fullName>
    </submittedName>
</protein>
<keyword evidence="2" id="KW-1185">Reference proteome</keyword>
<proteinExistence type="predicted"/>
<gene>
    <name evidence="1" type="ORF">M407DRAFT_27886</name>
</gene>
<sequence length="83" mass="8971">MPAPTYNPHAVLTKNSRLHHEPEVLQAHEGVVSYFGQAGSVDTAVSNEVGLNIMGLMVSDPPVVNPTPKKAFITEENETMTNN</sequence>
<accession>A0A0C3Q2C3</accession>
<evidence type="ECO:0000313" key="1">
    <source>
        <dbReference type="EMBL" id="KIO22570.1"/>
    </source>
</evidence>
<reference evidence="1 2" key="1">
    <citation type="submission" date="2014-04" db="EMBL/GenBank/DDBJ databases">
        <authorList>
            <consortium name="DOE Joint Genome Institute"/>
            <person name="Kuo A."/>
            <person name="Girlanda M."/>
            <person name="Perotto S."/>
            <person name="Kohler A."/>
            <person name="Nagy L.G."/>
            <person name="Floudas D."/>
            <person name="Copeland A."/>
            <person name="Barry K.W."/>
            <person name="Cichocki N."/>
            <person name="Veneault-Fourrey C."/>
            <person name="LaButti K."/>
            <person name="Lindquist E.A."/>
            <person name="Lipzen A."/>
            <person name="Lundell T."/>
            <person name="Morin E."/>
            <person name="Murat C."/>
            <person name="Sun H."/>
            <person name="Tunlid A."/>
            <person name="Henrissat B."/>
            <person name="Grigoriev I.V."/>
            <person name="Hibbett D.S."/>
            <person name="Martin F."/>
            <person name="Nordberg H.P."/>
            <person name="Cantor M.N."/>
            <person name="Hua S.X."/>
        </authorList>
    </citation>
    <scope>NUCLEOTIDE SEQUENCE [LARGE SCALE GENOMIC DNA]</scope>
    <source>
        <strain evidence="1 2">MUT 4182</strain>
    </source>
</reference>
<dbReference type="AlphaFoldDB" id="A0A0C3Q2C3"/>